<evidence type="ECO:0000313" key="2">
    <source>
        <dbReference type="EMBL" id="EKE74923.1"/>
    </source>
</evidence>
<dbReference type="PATRIC" id="fig|745411.4.peg.1668"/>
<dbReference type="eggNOG" id="COG3063">
    <property type="taxonomic scope" value="Bacteria"/>
</dbReference>
<dbReference type="AlphaFoldDB" id="K2JI71"/>
<sequence>MKALLCTLPLLLSASLAAAPLSHYQDSWAEIKYQVAEKQQEDAFAALREQVQAELKAHPDDPGYLIWSAIISASYAGAKGGIGALKYVKEAKAELEQSLKLDDKALGGSAYTSLGSLYYQVPGWPIGFGDDDKAEENLKKALAINPDGIDPNFFYGDFLLEERRYQEALQYLTKALAAPDRPGRALADAGRRAEIKDKLAKVNAKLEKRKKK</sequence>
<dbReference type="InterPro" id="IPR011990">
    <property type="entry name" value="TPR-like_helical_dom_sf"/>
</dbReference>
<feature type="signal peptide" evidence="1">
    <location>
        <begin position="1"/>
        <end position="18"/>
    </location>
</feature>
<dbReference type="STRING" id="745411.B3C1_08546"/>
<keyword evidence="3" id="KW-1185">Reference proteome</keyword>
<dbReference type="RefSeq" id="WP_008484223.1">
    <property type="nucleotide sequence ID" value="NZ_AMRI01000010.1"/>
</dbReference>
<comment type="caution">
    <text evidence="2">The sequence shown here is derived from an EMBL/GenBank/DDBJ whole genome shotgun (WGS) entry which is preliminary data.</text>
</comment>
<dbReference type="Pfam" id="PF14559">
    <property type="entry name" value="TPR_19"/>
    <property type="match status" value="1"/>
</dbReference>
<dbReference type="EMBL" id="AMRI01000010">
    <property type="protein sequence ID" value="EKE74923.1"/>
    <property type="molecule type" value="Genomic_DNA"/>
</dbReference>
<reference evidence="2 3" key="1">
    <citation type="journal article" date="2012" name="J. Bacteriol.">
        <title>Genome Sequence of Gallaecimonas xiamenensis Type Strain 3-C-1.</title>
        <authorList>
            <person name="Lai Q."/>
            <person name="Wang L."/>
            <person name="Wang W."/>
            <person name="Shao Z."/>
        </authorList>
    </citation>
    <scope>NUCLEOTIDE SEQUENCE [LARGE SCALE GENOMIC DNA]</scope>
    <source>
        <strain evidence="2 3">3-C-1</strain>
    </source>
</reference>
<name>K2JI71_9GAMM</name>
<dbReference type="SUPFAM" id="SSF48452">
    <property type="entry name" value="TPR-like"/>
    <property type="match status" value="1"/>
</dbReference>
<dbReference type="Proteomes" id="UP000006755">
    <property type="component" value="Unassembled WGS sequence"/>
</dbReference>
<proteinExistence type="predicted"/>
<dbReference type="OrthoDB" id="9812424at2"/>
<keyword evidence="1" id="KW-0732">Signal</keyword>
<protein>
    <submittedName>
        <fullName evidence="2">Uncharacterized protein</fullName>
    </submittedName>
</protein>
<evidence type="ECO:0000313" key="3">
    <source>
        <dbReference type="Proteomes" id="UP000006755"/>
    </source>
</evidence>
<accession>K2JI71</accession>
<dbReference type="Gene3D" id="1.25.40.10">
    <property type="entry name" value="Tetratricopeptide repeat domain"/>
    <property type="match status" value="1"/>
</dbReference>
<gene>
    <name evidence="2" type="ORF">B3C1_08546</name>
</gene>
<evidence type="ECO:0000256" key="1">
    <source>
        <dbReference type="SAM" id="SignalP"/>
    </source>
</evidence>
<feature type="chain" id="PRO_5003859284" evidence="1">
    <location>
        <begin position="19"/>
        <end position="212"/>
    </location>
</feature>
<organism evidence="2 3">
    <name type="scientific">Gallaecimonas xiamenensis 3-C-1</name>
    <dbReference type="NCBI Taxonomy" id="745411"/>
    <lineage>
        <taxon>Bacteria</taxon>
        <taxon>Pseudomonadati</taxon>
        <taxon>Pseudomonadota</taxon>
        <taxon>Gammaproteobacteria</taxon>
        <taxon>Enterobacterales</taxon>
        <taxon>Gallaecimonadaceae</taxon>
        <taxon>Gallaecimonas</taxon>
    </lineage>
</organism>